<dbReference type="SUPFAM" id="SSF52279">
    <property type="entry name" value="Beta-D-glucan exohydrolase, C-terminal domain"/>
    <property type="match status" value="1"/>
</dbReference>
<dbReference type="GO" id="GO:0004553">
    <property type="term" value="F:hydrolase activity, hydrolyzing O-glycosyl compounds"/>
    <property type="evidence" value="ECO:0007669"/>
    <property type="project" value="InterPro"/>
</dbReference>
<evidence type="ECO:0000313" key="8">
    <source>
        <dbReference type="Proteomes" id="UP000315145"/>
    </source>
</evidence>
<dbReference type="InterPro" id="IPR026891">
    <property type="entry name" value="Fn3-like"/>
</dbReference>
<evidence type="ECO:0000313" key="7">
    <source>
        <dbReference type="EMBL" id="TSJ74217.1"/>
    </source>
</evidence>
<dbReference type="Pfam" id="PF00933">
    <property type="entry name" value="Glyco_hydro_3"/>
    <property type="match status" value="1"/>
</dbReference>
<comment type="similarity">
    <text evidence="1 4">Belongs to the glycosyl hydrolase 3 family.</text>
</comment>
<evidence type="ECO:0000313" key="6">
    <source>
        <dbReference type="EMBL" id="KAA5823729.1"/>
    </source>
</evidence>
<dbReference type="PANTHER" id="PTHR42715">
    <property type="entry name" value="BETA-GLUCOSIDASE"/>
    <property type="match status" value="1"/>
</dbReference>
<dbReference type="EMBL" id="VWRS01000008">
    <property type="protein sequence ID" value="KAA5823729.1"/>
    <property type="molecule type" value="Genomic_DNA"/>
</dbReference>
<evidence type="ECO:0000259" key="5">
    <source>
        <dbReference type="SMART" id="SM01217"/>
    </source>
</evidence>
<dbReference type="GO" id="GO:0005975">
    <property type="term" value="P:carbohydrate metabolic process"/>
    <property type="evidence" value="ECO:0007669"/>
    <property type="project" value="InterPro"/>
</dbReference>
<protein>
    <submittedName>
        <fullName evidence="6">Beta-glucosidase</fullName>
    </submittedName>
</protein>
<dbReference type="InterPro" id="IPR002772">
    <property type="entry name" value="Glyco_hydro_3_C"/>
</dbReference>
<dbReference type="EMBL" id="VMBF01000008">
    <property type="protein sequence ID" value="TSJ74217.1"/>
    <property type="molecule type" value="Genomic_DNA"/>
</dbReference>
<evidence type="ECO:0000256" key="2">
    <source>
        <dbReference type="ARBA" id="ARBA00022801"/>
    </source>
</evidence>
<dbReference type="InterPro" id="IPR017853">
    <property type="entry name" value="GH"/>
</dbReference>
<dbReference type="RefSeq" id="WP_144117213.1">
    <property type="nucleotide sequence ID" value="NZ_JACHGE010000002.1"/>
</dbReference>
<accession>A0A5M7B2U0</accession>
<dbReference type="Proteomes" id="UP000322315">
    <property type="component" value="Unassembled WGS sequence"/>
</dbReference>
<gene>
    <name evidence="6" type="ORF">F2B50_13630</name>
    <name evidence="7" type="ORF">FPF71_13630</name>
</gene>
<dbReference type="Proteomes" id="UP000315145">
    <property type="component" value="Unassembled WGS sequence"/>
</dbReference>
<dbReference type="InterPro" id="IPR013783">
    <property type="entry name" value="Ig-like_fold"/>
</dbReference>
<organism evidence="6 9">
    <name type="scientific">Algibacter amylolyticus</name>
    <dbReference type="NCBI Taxonomy" id="1608400"/>
    <lineage>
        <taxon>Bacteria</taxon>
        <taxon>Pseudomonadati</taxon>
        <taxon>Bacteroidota</taxon>
        <taxon>Flavobacteriia</taxon>
        <taxon>Flavobacteriales</taxon>
        <taxon>Flavobacteriaceae</taxon>
        <taxon>Algibacter</taxon>
    </lineage>
</organism>
<evidence type="ECO:0000256" key="1">
    <source>
        <dbReference type="ARBA" id="ARBA00005336"/>
    </source>
</evidence>
<dbReference type="PRINTS" id="PR00133">
    <property type="entry name" value="GLHYDRLASE3"/>
</dbReference>
<keyword evidence="3" id="KW-0119">Carbohydrate metabolism</keyword>
<dbReference type="InterPro" id="IPR019800">
    <property type="entry name" value="Glyco_hydro_3_AS"/>
</dbReference>
<reference evidence="6" key="3">
    <citation type="submission" date="2019-09" db="EMBL/GenBank/DDBJ databases">
        <authorList>
            <person name="Zhang D.-C."/>
        </authorList>
    </citation>
    <scope>NUCLEOTIDE SEQUENCE</scope>
    <source>
        <strain evidence="6">RU-4-M-4</strain>
    </source>
</reference>
<reference evidence="7 8" key="2">
    <citation type="submission" date="2019-07" db="EMBL/GenBank/DDBJ databases">
        <title>Algibacter marinivivus sp. nov., isolated from the surface of a marine red alga.</title>
        <authorList>
            <person name="Zhong X."/>
            <person name="Xu W."/>
            <person name="Zhang Y."/>
            <person name="Zhang Q."/>
            <person name="Du Z."/>
        </authorList>
    </citation>
    <scope>NUCLEOTIDE SEQUENCE [LARGE SCALE GENOMIC DNA]</scope>
    <source>
        <strain evidence="7 8">RU-4-M-4</strain>
    </source>
</reference>
<dbReference type="AlphaFoldDB" id="A0A5M7B2U0"/>
<dbReference type="InterPro" id="IPR001764">
    <property type="entry name" value="Glyco_hydro_3_N"/>
</dbReference>
<dbReference type="Gene3D" id="3.20.20.300">
    <property type="entry name" value="Glycoside hydrolase, family 3, N-terminal domain"/>
    <property type="match status" value="1"/>
</dbReference>
<dbReference type="InterPro" id="IPR036881">
    <property type="entry name" value="Glyco_hydro_3_C_sf"/>
</dbReference>
<dbReference type="SMART" id="SM01217">
    <property type="entry name" value="Fn3_like"/>
    <property type="match status" value="1"/>
</dbReference>
<reference evidence="6 9" key="1">
    <citation type="journal article" date="2015" name="Int. J. Syst. Evol. Microbiol.">
        <title>Algibacter amylolyticus sp. nov., isolated from intertidal sediment.</title>
        <authorList>
            <person name="Zhang D.C."/>
            <person name="Wu J."/>
            <person name="Neuner K."/>
            <person name="Yao J."/>
            <person name="Margesin R."/>
        </authorList>
    </citation>
    <scope>NUCLEOTIDE SEQUENCE [LARGE SCALE GENOMIC DNA]</scope>
    <source>
        <strain evidence="6 9">RU-4-M-4</strain>
    </source>
</reference>
<comment type="caution">
    <text evidence="6">The sequence shown here is derived from an EMBL/GenBank/DDBJ whole genome shotgun (WGS) entry which is preliminary data.</text>
</comment>
<feature type="domain" description="Fibronectin type III-like" evidence="5">
    <location>
        <begin position="690"/>
        <end position="758"/>
    </location>
</feature>
<dbReference type="InterPro" id="IPR036962">
    <property type="entry name" value="Glyco_hydro_3_N_sf"/>
</dbReference>
<dbReference type="InterPro" id="IPR050288">
    <property type="entry name" value="Cellulose_deg_GH3"/>
</dbReference>
<dbReference type="PROSITE" id="PS00775">
    <property type="entry name" value="GLYCOSYL_HYDROL_F3"/>
    <property type="match status" value="1"/>
</dbReference>
<dbReference type="Pfam" id="PF01915">
    <property type="entry name" value="Glyco_hydro_3_C"/>
    <property type="match status" value="1"/>
</dbReference>
<evidence type="ECO:0000256" key="4">
    <source>
        <dbReference type="RuleBase" id="RU361161"/>
    </source>
</evidence>
<evidence type="ECO:0000256" key="3">
    <source>
        <dbReference type="ARBA" id="ARBA00023277"/>
    </source>
</evidence>
<dbReference type="Pfam" id="PF14310">
    <property type="entry name" value="Fn3-like"/>
    <property type="match status" value="1"/>
</dbReference>
<keyword evidence="4" id="KW-0326">Glycosidase</keyword>
<name>A0A5M7B2U0_9FLAO</name>
<keyword evidence="8" id="KW-1185">Reference proteome</keyword>
<dbReference type="SUPFAM" id="SSF51445">
    <property type="entry name" value="(Trans)glycosidases"/>
    <property type="match status" value="1"/>
</dbReference>
<sequence>MKQNQNIIKSICLILVFFNLSVIQSQENKPFLTEELSIKVDALMATMSMDEKLAQITGTRLRDIMVDGKVSIEKCREHIPYGIGHFCQFSSGLTLEPEQLRDLVREVQHYLMTETNTKIPAIFHEEAITGFATQGATTFPQQIGVGCSWNPEIVKNNANSTAQSMRAAGATFALSPMLDLSRTAHWNRLEESYGEDAYLTSRMGVAFIKGLQGNDLKTGVAATAKHFAGYGTANDNAKELYEEYLMPHEAAFKVAGAKSVMPSYGKYKALAVSANPTMLDQMLRKEIGFDGLVVSDYGAVNLIYKGHKQAKNSAMAGAMAINAGVDIELSSPIAFPLLPDAIKDGLVTEETINKAVKRSLVMKAKLGLLDKNLKIGKDGPLDFDPPSNRELAYKTASQSIVLLKNNGVLPLNSDIKKIALVGPNASTYHCLLGDYTYQSMISFWHSTDFDPTNPKLITLLQGLENKLGENVEINVERGCDWSAPLESKIDTSGLGDDRLSKLKMLTVKGLLQPDLQKAIKISEESDVIIAAVGENLYLCGEGRERKGIRLPGEQEAFVEKLIATGKPVILVLFGGRQQLVSKFEDKCAAIVQAWFPGEEGGNAIADILVGNVNPSAKLCVTYPKTESRAEINYKNGYGNGDLVQYPFGFGLSYTDYQYSNLKIKSKIDINDERFSVSLKVKNIGDMDGTEIVQLYMSSIDKASTQKPIQLKGFERVKLKAGEEKTLTFNVSPEQFVQYKNNKWIVESGKYQLKVGASSTDIRLEGVIELKGKDVILENGRDVFFTMNKTK</sequence>
<dbReference type="OrthoDB" id="9805821at2"/>
<dbReference type="PANTHER" id="PTHR42715:SF10">
    <property type="entry name" value="BETA-GLUCOSIDASE"/>
    <property type="match status" value="1"/>
</dbReference>
<dbReference type="Gene3D" id="3.40.50.1700">
    <property type="entry name" value="Glycoside hydrolase family 3 C-terminal domain"/>
    <property type="match status" value="1"/>
</dbReference>
<evidence type="ECO:0000313" key="9">
    <source>
        <dbReference type="Proteomes" id="UP000322315"/>
    </source>
</evidence>
<keyword evidence="2 4" id="KW-0378">Hydrolase</keyword>
<proteinExistence type="inferred from homology"/>
<dbReference type="Gene3D" id="2.60.40.10">
    <property type="entry name" value="Immunoglobulins"/>
    <property type="match status" value="1"/>
</dbReference>